<reference evidence="10 11" key="1">
    <citation type="submission" date="2012-08" db="EMBL/GenBank/DDBJ databases">
        <title>The Genome Sequence of Barnesiella intestinihominis YIT 11860.</title>
        <authorList>
            <consortium name="The Broad Institute Genome Sequencing Platform"/>
            <person name="Earl A."/>
            <person name="Ward D."/>
            <person name="Feldgarden M."/>
            <person name="Gevers D."/>
            <person name="Morotomi M."/>
            <person name="Walker B."/>
            <person name="Young S.K."/>
            <person name="Zeng Q."/>
            <person name="Gargeya S."/>
            <person name="Fitzgerald M."/>
            <person name="Haas B."/>
            <person name="Abouelleil A."/>
            <person name="Alvarado L."/>
            <person name="Arachchi H.M."/>
            <person name="Berlin A.M."/>
            <person name="Chapman S.B."/>
            <person name="Goldberg J."/>
            <person name="Griggs A."/>
            <person name="Gujja S."/>
            <person name="Hansen M."/>
            <person name="Howarth C."/>
            <person name="Imamovic A."/>
            <person name="Larimer J."/>
            <person name="McCowen C."/>
            <person name="Montmayeur A."/>
            <person name="Murphy C."/>
            <person name="Neiman D."/>
            <person name="Pearson M."/>
            <person name="Priest M."/>
            <person name="Roberts A."/>
            <person name="Saif S."/>
            <person name="Shea T."/>
            <person name="Sisk P."/>
            <person name="Sykes S."/>
            <person name="Wortman J."/>
            <person name="Nusbaum C."/>
            <person name="Birren B."/>
        </authorList>
    </citation>
    <scope>NUCLEOTIDE SEQUENCE [LARGE SCALE GENOMIC DNA]</scope>
    <source>
        <strain evidence="10 11">YIT 11860</strain>
    </source>
</reference>
<keyword evidence="4 8" id="KW-0812">Transmembrane</keyword>
<keyword evidence="5 8" id="KW-1133">Transmembrane helix</keyword>
<evidence type="ECO:0000256" key="5">
    <source>
        <dbReference type="ARBA" id="ARBA00022989"/>
    </source>
</evidence>
<dbReference type="eggNOG" id="COG0475">
    <property type="taxonomic scope" value="Bacteria"/>
</dbReference>
<organism evidence="10 11">
    <name type="scientific">Barnesiella intestinihominis YIT 11860</name>
    <dbReference type="NCBI Taxonomy" id="742726"/>
    <lineage>
        <taxon>Bacteria</taxon>
        <taxon>Pseudomonadati</taxon>
        <taxon>Bacteroidota</taxon>
        <taxon>Bacteroidia</taxon>
        <taxon>Bacteroidales</taxon>
        <taxon>Barnesiellaceae</taxon>
        <taxon>Barnesiella</taxon>
    </lineage>
</organism>
<feature type="transmembrane region" description="Helical" evidence="8">
    <location>
        <begin position="300"/>
        <end position="321"/>
    </location>
</feature>
<dbReference type="HOGENOM" id="CLU_017738_0_0_10"/>
<dbReference type="GO" id="GO:0015297">
    <property type="term" value="F:antiporter activity"/>
    <property type="evidence" value="ECO:0007669"/>
    <property type="project" value="UniProtKB-KW"/>
</dbReference>
<feature type="transmembrane region" description="Helical" evidence="8">
    <location>
        <begin position="152"/>
        <end position="173"/>
    </location>
</feature>
<dbReference type="OrthoDB" id="9793589at2"/>
<name>K0WSM3_9BACT</name>
<dbReference type="InterPro" id="IPR038770">
    <property type="entry name" value="Na+/solute_symporter_sf"/>
</dbReference>
<keyword evidence="7 8" id="KW-0472">Membrane</keyword>
<feature type="transmembrane region" description="Helical" evidence="8">
    <location>
        <begin position="93"/>
        <end position="114"/>
    </location>
</feature>
<keyword evidence="6" id="KW-0406">Ion transport</keyword>
<evidence type="ECO:0000256" key="8">
    <source>
        <dbReference type="SAM" id="Phobius"/>
    </source>
</evidence>
<gene>
    <name evidence="10" type="ORF">HMPREF9448_02507</name>
</gene>
<proteinExistence type="predicted"/>
<evidence type="ECO:0000313" key="11">
    <source>
        <dbReference type="Proteomes" id="UP000006044"/>
    </source>
</evidence>
<dbReference type="PANTHER" id="PTHR43562">
    <property type="entry name" value="NAPA-TYPE SODIUM/HYDROGEN ANTIPORTER"/>
    <property type="match status" value="1"/>
</dbReference>
<dbReference type="InterPro" id="IPR006153">
    <property type="entry name" value="Cation/H_exchanger_TM"/>
</dbReference>
<dbReference type="SUPFAM" id="SSF52402">
    <property type="entry name" value="Adenine nucleotide alpha hydrolases-like"/>
    <property type="match status" value="1"/>
</dbReference>
<feature type="transmembrane region" description="Helical" evidence="8">
    <location>
        <begin position="12"/>
        <end position="30"/>
    </location>
</feature>
<keyword evidence="3" id="KW-0050">Antiport</keyword>
<feature type="transmembrane region" description="Helical" evidence="8">
    <location>
        <begin position="120"/>
        <end position="140"/>
    </location>
</feature>
<feature type="transmembrane region" description="Helical" evidence="8">
    <location>
        <begin position="363"/>
        <end position="381"/>
    </location>
</feature>
<feature type="transmembrane region" description="Helical" evidence="8">
    <location>
        <begin position="37"/>
        <end position="56"/>
    </location>
</feature>
<feature type="transmembrane region" description="Helical" evidence="8">
    <location>
        <begin position="185"/>
        <end position="203"/>
    </location>
</feature>
<feature type="transmembrane region" description="Helical" evidence="8">
    <location>
        <begin position="270"/>
        <end position="294"/>
    </location>
</feature>
<accession>K0WSM3</accession>
<protein>
    <recommendedName>
        <fullName evidence="9">Cation/H+ exchanger transmembrane domain-containing protein</fullName>
    </recommendedName>
</protein>
<dbReference type="Gene3D" id="1.20.1530.20">
    <property type="match status" value="1"/>
</dbReference>
<evidence type="ECO:0000256" key="6">
    <source>
        <dbReference type="ARBA" id="ARBA00023065"/>
    </source>
</evidence>
<feature type="transmembrane region" description="Helical" evidence="8">
    <location>
        <begin position="62"/>
        <end position="81"/>
    </location>
</feature>
<dbReference type="RefSeq" id="WP_008862888.1">
    <property type="nucleotide sequence ID" value="NZ_JH815206.1"/>
</dbReference>
<feature type="transmembrane region" description="Helical" evidence="8">
    <location>
        <begin position="333"/>
        <end position="351"/>
    </location>
</feature>
<dbReference type="AlphaFoldDB" id="K0WSM3"/>
<dbReference type="STRING" id="742726.HMPREF9448_02507"/>
<feature type="transmembrane region" description="Helical" evidence="8">
    <location>
        <begin position="238"/>
        <end position="258"/>
    </location>
</feature>
<feature type="domain" description="Cation/H+ exchanger transmembrane" evidence="9">
    <location>
        <begin position="21"/>
        <end position="382"/>
    </location>
</feature>
<dbReference type="PANTHER" id="PTHR43562:SF4">
    <property type="entry name" value="NA(+)_H(+) ANTIPORTER NHAS5"/>
    <property type="match status" value="1"/>
</dbReference>
<evidence type="ECO:0000256" key="4">
    <source>
        <dbReference type="ARBA" id="ARBA00022692"/>
    </source>
</evidence>
<dbReference type="EMBL" id="ADLE01000017">
    <property type="protein sequence ID" value="EJZ62388.1"/>
    <property type="molecule type" value="Genomic_DNA"/>
</dbReference>
<comment type="caution">
    <text evidence="10">The sequence shown here is derived from an EMBL/GenBank/DDBJ whole genome shotgun (WGS) entry which is preliminary data.</text>
</comment>
<evidence type="ECO:0000256" key="1">
    <source>
        <dbReference type="ARBA" id="ARBA00004141"/>
    </source>
</evidence>
<evidence type="ECO:0000313" key="10">
    <source>
        <dbReference type="EMBL" id="EJZ62388.1"/>
    </source>
</evidence>
<dbReference type="Pfam" id="PF00999">
    <property type="entry name" value="Na_H_Exchanger"/>
    <property type="match status" value="1"/>
</dbReference>
<keyword evidence="11" id="KW-1185">Reference proteome</keyword>
<evidence type="ECO:0000256" key="3">
    <source>
        <dbReference type="ARBA" id="ARBA00022449"/>
    </source>
</evidence>
<dbReference type="PATRIC" id="fig|742726.3.peg.2616"/>
<evidence type="ECO:0000256" key="2">
    <source>
        <dbReference type="ARBA" id="ARBA00022448"/>
    </source>
</evidence>
<keyword evidence="2" id="KW-0813">Transport</keyword>
<dbReference type="Proteomes" id="UP000006044">
    <property type="component" value="Unassembled WGS sequence"/>
</dbReference>
<sequence>MSGIATLPIENPVLIFFIVLVIILFAPILLNRIRVPHIIGLIISGVIIGPNGLNLLARDSSFEIFGNVGILYLMFLAGLEIDMYDFKKSKKDGIIFGLYTFLIPMILGTAISYYTLHLNLMTSILLASMYASHTLIAYPIISRYGISRSRAVPITIAGTIFTVLGALIILAVISGMVRGDLTEFFWLRLSVNITIYSIAILYIYPRLTRWFFKTYNDNVTQFIFILALVFLASYMAQVIGLEAILGAFFAGIVLNRFIPNVSPLMNRLEFVGNALFIPYFLIGVGMLIDLRVIFKSTETIIVAVNMSVVATICKWLAAWLTQKTCHMTKSDRQLIFGLSNAQAAATLAAVIIGHDIGLFNEEILNGTIVMILVTCIISTLVTEKAARRIVIEIQNNEPASYKSPIQNEQILIPVANPDTIENLINLALLLKSPQKKSALYALHVTDDDKKSNFLSQAVLEYAGKVASSADTKLIPIARYDMNITSGIIHTMKEKNITEVVLGLHHKANIVDTFFGAKIESLLKSTNKMILISKCVNPINTVTRIVIAVPRKAEYETGFARWIDRVANMAKQIGCRAIFYAYAETIPYLKARLRAGRYNIRNEFEILESWDDILLLANVVLDDDLFIVVSARPTSVSFNSEADNIPSFLSKYFANNNLIVLYPEQFGTAEPTPVSFMEPLSHDMLNHSEILGLEKIFRQLITYKKRWTHRNRKKKIDL</sequence>
<dbReference type="GeneID" id="77849694"/>
<evidence type="ECO:0000259" key="9">
    <source>
        <dbReference type="Pfam" id="PF00999"/>
    </source>
</evidence>
<dbReference type="GO" id="GO:0016020">
    <property type="term" value="C:membrane"/>
    <property type="evidence" value="ECO:0007669"/>
    <property type="project" value="UniProtKB-SubCell"/>
</dbReference>
<dbReference type="GO" id="GO:1902600">
    <property type="term" value="P:proton transmembrane transport"/>
    <property type="evidence" value="ECO:0007669"/>
    <property type="project" value="InterPro"/>
</dbReference>
<comment type="subcellular location">
    <subcellularLocation>
        <location evidence="1">Membrane</location>
        <topology evidence="1">Multi-pass membrane protein</topology>
    </subcellularLocation>
</comment>
<evidence type="ECO:0000256" key="7">
    <source>
        <dbReference type="ARBA" id="ARBA00023136"/>
    </source>
</evidence>